<evidence type="ECO:0000256" key="3">
    <source>
        <dbReference type="ARBA" id="ARBA00023004"/>
    </source>
</evidence>
<evidence type="ECO:0000256" key="5">
    <source>
        <dbReference type="SAM" id="SignalP"/>
    </source>
</evidence>
<evidence type="ECO:0000256" key="4">
    <source>
        <dbReference type="PROSITE-ProRule" id="PRU00433"/>
    </source>
</evidence>
<sequence>MLRRAVLVLLWPCTALALPAKPQTHTPLPAAAQAGRTIYFANCVGCHGLTVQGGLAPNIRRAGQVPLESFKRMVFQGKGLDGRSLNLTMPRYTRGFRPHLGRKPTDTELKNLQLYLRTVK</sequence>
<keyword evidence="8" id="KW-1185">Reference proteome</keyword>
<evidence type="ECO:0000259" key="6">
    <source>
        <dbReference type="PROSITE" id="PS51007"/>
    </source>
</evidence>
<evidence type="ECO:0000256" key="1">
    <source>
        <dbReference type="ARBA" id="ARBA00022617"/>
    </source>
</evidence>
<organism evidence="7 8">
    <name type="scientific">Deinococcus antarcticus</name>
    <dbReference type="NCBI Taxonomy" id="1298767"/>
    <lineage>
        <taxon>Bacteria</taxon>
        <taxon>Thermotogati</taxon>
        <taxon>Deinococcota</taxon>
        <taxon>Deinococci</taxon>
        <taxon>Deinococcales</taxon>
        <taxon>Deinococcaceae</taxon>
        <taxon>Deinococcus</taxon>
    </lineage>
</organism>
<proteinExistence type="predicted"/>
<feature type="chain" id="PRO_5047303186" evidence="5">
    <location>
        <begin position="18"/>
        <end position="120"/>
    </location>
</feature>
<comment type="caution">
    <text evidence="7">The sequence shown here is derived from an EMBL/GenBank/DDBJ whole genome shotgun (WGS) entry which is preliminary data.</text>
</comment>
<evidence type="ECO:0000313" key="8">
    <source>
        <dbReference type="Proteomes" id="UP001595748"/>
    </source>
</evidence>
<dbReference type="RefSeq" id="WP_380075752.1">
    <property type="nucleotide sequence ID" value="NZ_JBHRZF010000021.1"/>
</dbReference>
<protein>
    <submittedName>
        <fullName evidence="7">C-type cytochrome</fullName>
    </submittedName>
</protein>
<dbReference type="Pfam" id="PF00034">
    <property type="entry name" value="Cytochrom_C"/>
    <property type="match status" value="1"/>
</dbReference>
<dbReference type="InterPro" id="IPR009056">
    <property type="entry name" value="Cyt_c-like_dom"/>
</dbReference>
<evidence type="ECO:0000256" key="2">
    <source>
        <dbReference type="ARBA" id="ARBA00022723"/>
    </source>
</evidence>
<reference evidence="8" key="1">
    <citation type="journal article" date="2019" name="Int. J. Syst. Evol. Microbiol.">
        <title>The Global Catalogue of Microorganisms (GCM) 10K type strain sequencing project: providing services to taxonomists for standard genome sequencing and annotation.</title>
        <authorList>
            <consortium name="The Broad Institute Genomics Platform"/>
            <consortium name="The Broad Institute Genome Sequencing Center for Infectious Disease"/>
            <person name="Wu L."/>
            <person name="Ma J."/>
        </authorList>
    </citation>
    <scope>NUCLEOTIDE SEQUENCE [LARGE SCALE GENOMIC DNA]</scope>
    <source>
        <strain evidence="8">CCTCC AB 2013263</strain>
    </source>
</reference>
<keyword evidence="5" id="KW-0732">Signal</keyword>
<feature type="domain" description="Cytochrome c" evidence="6">
    <location>
        <begin position="30"/>
        <end position="120"/>
    </location>
</feature>
<keyword evidence="1 4" id="KW-0349">Heme</keyword>
<dbReference type="InterPro" id="IPR036909">
    <property type="entry name" value="Cyt_c-like_dom_sf"/>
</dbReference>
<dbReference type="EMBL" id="JBHRZF010000021">
    <property type="protein sequence ID" value="MFC3859591.1"/>
    <property type="molecule type" value="Genomic_DNA"/>
</dbReference>
<feature type="signal peptide" evidence="5">
    <location>
        <begin position="1"/>
        <end position="17"/>
    </location>
</feature>
<accession>A0ABV8A2Z0</accession>
<gene>
    <name evidence="7" type="ORF">ACFOPQ_02255</name>
</gene>
<keyword evidence="2 4" id="KW-0479">Metal-binding</keyword>
<dbReference type="SUPFAM" id="SSF46626">
    <property type="entry name" value="Cytochrome c"/>
    <property type="match status" value="1"/>
</dbReference>
<dbReference type="Gene3D" id="1.10.760.10">
    <property type="entry name" value="Cytochrome c-like domain"/>
    <property type="match status" value="1"/>
</dbReference>
<keyword evidence="3 4" id="KW-0408">Iron</keyword>
<evidence type="ECO:0000313" key="7">
    <source>
        <dbReference type="EMBL" id="MFC3859591.1"/>
    </source>
</evidence>
<dbReference type="Proteomes" id="UP001595748">
    <property type="component" value="Unassembled WGS sequence"/>
</dbReference>
<name>A0ABV8A2Z0_9DEIO</name>
<dbReference type="PROSITE" id="PS51007">
    <property type="entry name" value="CYTC"/>
    <property type="match status" value="1"/>
</dbReference>